<comment type="caution">
    <text evidence="1">The sequence shown here is derived from an EMBL/GenBank/DDBJ whole genome shotgun (WGS) entry which is preliminary data.</text>
</comment>
<evidence type="ECO:0000313" key="1">
    <source>
        <dbReference type="EMBL" id="KAK3582172.1"/>
    </source>
</evidence>
<dbReference type="EMBL" id="JAEAOA010001427">
    <property type="protein sequence ID" value="KAK3582172.1"/>
    <property type="molecule type" value="Genomic_DNA"/>
</dbReference>
<name>A0AAE0RYP5_9BIVA</name>
<sequence length="231" mass="25598">MGLTYAKFKLTNAEDIGIASRNLMSEQDVRSMTTDILIDTGAFMMVINENVREQLGLRIINKKTVELADGRITDLPVAGPIKVEFENRDSICNAVVIPGNGELLMGDIEVASRNLMSEQDVRSMTTDILIDTGAFMMVINENVREQLGLRIINKKTVELADGRITDLPVAGPIKVEFENRDSICNAVVIPGNGELLMGAITLEEMDVIIDPKEQKLKVHPDRPYMAQLKLK</sequence>
<dbReference type="Pfam" id="PF13650">
    <property type="entry name" value="Asp_protease_2"/>
    <property type="match status" value="2"/>
</dbReference>
<keyword evidence="2" id="KW-1185">Reference proteome</keyword>
<evidence type="ECO:0000313" key="2">
    <source>
        <dbReference type="Proteomes" id="UP001195483"/>
    </source>
</evidence>
<reference evidence="1" key="1">
    <citation type="journal article" date="2021" name="Genome Biol. Evol.">
        <title>A High-Quality Reference Genome for a Parasitic Bivalve with Doubly Uniparental Inheritance (Bivalvia: Unionida).</title>
        <authorList>
            <person name="Smith C.H."/>
        </authorList>
    </citation>
    <scope>NUCLEOTIDE SEQUENCE</scope>
    <source>
        <strain evidence="1">CHS0354</strain>
    </source>
</reference>
<dbReference type="InterPro" id="IPR021109">
    <property type="entry name" value="Peptidase_aspartic_dom_sf"/>
</dbReference>
<protein>
    <recommendedName>
        <fullName evidence="3">Clan AA aspartic protease</fullName>
    </recommendedName>
</protein>
<dbReference type="SUPFAM" id="SSF50630">
    <property type="entry name" value="Acid proteases"/>
    <property type="match status" value="1"/>
</dbReference>
<reference evidence="1" key="3">
    <citation type="submission" date="2023-05" db="EMBL/GenBank/DDBJ databases">
        <authorList>
            <person name="Smith C.H."/>
        </authorList>
    </citation>
    <scope>NUCLEOTIDE SEQUENCE</scope>
    <source>
        <strain evidence="1">CHS0354</strain>
        <tissue evidence="1">Mantle</tissue>
    </source>
</reference>
<gene>
    <name evidence="1" type="ORF">CHS0354_023706</name>
</gene>
<evidence type="ECO:0008006" key="3">
    <source>
        <dbReference type="Google" id="ProtNLM"/>
    </source>
</evidence>
<dbReference type="AlphaFoldDB" id="A0AAE0RYP5"/>
<accession>A0AAE0RYP5</accession>
<organism evidence="1 2">
    <name type="scientific">Potamilus streckersoni</name>
    <dbReference type="NCBI Taxonomy" id="2493646"/>
    <lineage>
        <taxon>Eukaryota</taxon>
        <taxon>Metazoa</taxon>
        <taxon>Spiralia</taxon>
        <taxon>Lophotrochozoa</taxon>
        <taxon>Mollusca</taxon>
        <taxon>Bivalvia</taxon>
        <taxon>Autobranchia</taxon>
        <taxon>Heteroconchia</taxon>
        <taxon>Palaeoheterodonta</taxon>
        <taxon>Unionida</taxon>
        <taxon>Unionoidea</taxon>
        <taxon>Unionidae</taxon>
        <taxon>Ambleminae</taxon>
        <taxon>Lampsilini</taxon>
        <taxon>Potamilus</taxon>
    </lineage>
</organism>
<dbReference type="Proteomes" id="UP001195483">
    <property type="component" value="Unassembled WGS sequence"/>
</dbReference>
<reference evidence="1" key="2">
    <citation type="journal article" date="2021" name="Genome Biol. Evol.">
        <title>Developing a high-quality reference genome for a parasitic bivalve with doubly uniparental inheritance (Bivalvia: Unionida).</title>
        <authorList>
            <person name="Smith C.H."/>
        </authorList>
    </citation>
    <scope>NUCLEOTIDE SEQUENCE</scope>
    <source>
        <strain evidence="1">CHS0354</strain>
        <tissue evidence="1">Mantle</tissue>
    </source>
</reference>
<proteinExistence type="predicted"/>
<dbReference type="Gene3D" id="2.40.70.10">
    <property type="entry name" value="Acid Proteases"/>
    <property type="match status" value="2"/>
</dbReference>